<evidence type="ECO:0000313" key="1">
    <source>
        <dbReference type="EMBL" id="KYN27025.1"/>
    </source>
</evidence>
<gene>
    <name evidence="1" type="ORF">ALC57_03367</name>
</gene>
<sequence>NISRSCFFAILPVAVRGSLSRNLTPPRSLQYSEEDKFRYSIDEENISVIVVISYVATPKVFPVSTSVTFIRTLGATKPIDPGLQPLIITVTSAAESVDPKNDVYYNYII</sequence>
<reference evidence="1 2" key="1">
    <citation type="submission" date="2015-09" db="EMBL/GenBank/DDBJ databases">
        <title>Trachymyrmex cornetzi WGS genome.</title>
        <authorList>
            <person name="Nygaard S."/>
            <person name="Hu H."/>
            <person name="Boomsma J."/>
            <person name="Zhang G."/>
        </authorList>
    </citation>
    <scope>NUCLEOTIDE SEQUENCE [LARGE SCALE GENOMIC DNA]</scope>
    <source>
        <strain evidence="1">Tcor2-1</strain>
        <tissue evidence="1">Whole body</tissue>
    </source>
</reference>
<proteinExistence type="predicted"/>
<dbReference type="EMBL" id="KQ978957">
    <property type="protein sequence ID" value="KYN27025.1"/>
    <property type="molecule type" value="Genomic_DNA"/>
</dbReference>
<feature type="non-terminal residue" evidence="1">
    <location>
        <position position="1"/>
    </location>
</feature>
<dbReference type="AlphaFoldDB" id="A0A195EFH3"/>
<dbReference type="Proteomes" id="UP000078492">
    <property type="component" value="Unassembled WGS sequence"/>
</dbReference>
<evidence type="ECO:0000313" key="2">
    <source>
        <dbReference type="Proteomes" id="UP000078492"/>
    </source>
</evidence>
<accession>A0A195EFH3</accession>
<keyword evidence="2" id="KW-1185">Reference proteome</keyword>
<protein>
    <submittedName>
        <fullName evidence="1">Uncharacterized protein</fullName>
    </submittedName>
</protein>
<organism evidence="1 2">
    <name type="scientific">Trachymyrmex cornetzi</name>
    <dbReference type="NCBI Taxonomy" id="471704"/>
    <lineage>
        <taxon>Eukaryota</taxon>
        <taxon>Metazoa</taxon>
        <taxon>Ecdysozoa</taxon>
        <taxon>Arthropoda</taxon>
        <taxon>Hexapoda</taxon>
        <taxon>Insecta</taxon>
        <taxon>Pterygota</taxon>
        <taxon>Neoptera</taxon>
        <taxon>Endopterygota</taxon>
        <taxon>Hymenoptera</taxon>
        <taxon>Apocrita</taxon>
        <taxon>Aculeata</taxon>
        <taxon>Formicoidea</taxon>
        <taxon>Formicidae</taxon>
        <taxon>Myrmicinae</taxon>
        <taxon>Trachymyrmex</taxon>
    </lineage>
</organism>
<name>A0A195EFH3_9HYME</name>